<accession>A0ABR5NNK7</accession>
<reference evidence="2 3" key="1">
    <citation type="submission" date="2015-05" db="EMBL/GenBank/DDBJ databases">
        <title>Genome sequencing and analysis of members of genus Stenotrophomonas.</title>
        <authorList>
            <person name="Patil P.P."/>
            <person name="Midha S."/>
            <person name="Patil P.B."/>
        </authorList>
    </citation>
    <scope>NUCLEOTIDE SEQUENCE [LARGE SCALE GENOMIC DNA]</scope>
    <source>
        <strain evidence="2 3">DSM 12575</strain>
    </source>
</reference>
<evidence type="ECO:0000313" key="2">
    <source>
        <dbReference type="EMBL" id="KRG60314.1"/>
    </source>
</evidence>
<dbReference type="Proteomes" id="UP000050902">
    <property type="component" value="Unassembled WGS sequence"/>
</dbReference>
<dbReference type="RefSeq" id="WP_055769349.1">
    <property type="nucleotide sequence ID" value="NZ_LDJG01000003.1"/>
</dbReference>
<dbReference type="EMBL" id="LDJG01000003">
    <property type="protein sequence ID" value="KRG60314.1"/>
    <property type="molecule type" value="Genomic_DNA"/>
</dbReference>
<organism evidence="2 3">
    <name type="scientific">Stenotrophomonas nitritireducens</name>
    <dbReference type="NCBI Taxonomy" id="83617"/>
    <lineage>
        <taxon>Bacteria</taxon>
        <taxon>Pseudomonadati</taxon>
        <taxon>Pseudomonadota</taxon>
        <taxon>Gammaproteobacteria</taxon>
        <taxon>Lysobacterales</taxon>
        <taxon>Lysobacteraceae</taxon>
        <taxon>Stenotrophomonas</taxon>
    </lineage>
</organism>
<comment type="caution">
    <text evidence="2">The sequence shown here is derived from an EMBL/GenBank/DDBJ whole genome shotgun (WGS) entry which is preliminary data.</text>
</comment>
<name>A0ABR5NNK7_9GAMM</name>
<feature type="compositionally biased region" description="Basic and acidic residues" evidence="1">
    <location>
        <begin position="37"/>
        <end position="55"/>
    </location>
</feature>
<evidence type="ECO:0000313" key="3">
    <source>
        <dbReference type="Proteomes" id="UP000050902"/>
    </source>
</evidence>
<sequence>MVLAATDMRLFQMLRIDGRRLRYRARTAMGGPCDAIDPVRDGAGRQPREPEDGRIPLRVCRHPASPEGCNERCWE</sequence>
<gene>
    <name evidence="2" type="ORF">ABB22_02870</name>
</gene>
<protein>
    <submittedName>
        <fullName evidence="2">Uncharacterized protein</fullName>
    </submittedName>
</protein>
<feature type="region of interest" description="Disordered" evidence="1">
    <location>
        <begin position="34"/>
        <end position="59"/>
    </location>
</feature>
<proteinExistence type="predicted"/>
<keyword evidence="3" id="KW-1185">Reference proteome</keyword>
<evidence type="ECO:0000256" key="1">
    <source>
        <dbReference type="SAM" id="MobiDB-lite"/>
    </source>
</evidence>